<dbReference type="RefSeq" id="WP_064317888.1">
    <property type="nucleotide sequence ID" value="NZ_JACI01000001.1"/>
</dbReference>
<dbReference type="PATRIC" id="fig|1261658.3.peg.62"/>
<organism evidence="1 2">
    <name type="scientific">Bibersteinia trehalosi Y31</name>
    <dbReference type="NCBI Taxonomy" id="1261658"/>
    <lineage>
        <taxon>Bacteria</taxon>
        <taxon>Pseudomonadati</taxon>
        <taxon>Pseudomonadota</taxon>
        <taxon>Gammaproteobacteria</taxon>
        <taxon>Pasteurellales</taxon>
        <taxon>Pasteurellaceae</taxon>
        <taxon>Bibersteinia</taxon>
    </lineage>
</organism>
<dbReference type="EMBL" id="JACI01000001">
    <property type="protein sequence ID" value="OAQ15027.1"/>
    <property type="molecule type" value="Genomic_DNA"/>
</dbReference>
<accession>A0A179CZN3</accession>
<gene>
    <name evidence="1" type="ORF">F480_00305</name>
</gene>
<dbReference type="Pfam" id="PF06528">
    <property type="entry name" value="Phage_P2_GpE"/>
    <property type="match status" value="1"/>
</dbReference>
<reference evidence="1 2" key="1">
    <citation type="submission" date="2014-01" db="EMBL/GenBank/DDBJ databases">
        <authorList>
            <person name="Zuccon D."/>
        </authorList>
    </citation>
    <scope>NUCLEOTIDE SEQUENCE [LARGE SCALE GENOMIC DNA]</scope>
    <source>
        <strain evidence="1 2">Y31</strain>
    </source>
</reference>
<name>A0A179CZN3_BIBTR</name>
<sequence>MAFWFGFSHSDLEEMRLDEVERWLMQAKRQIEAKYSKAAI</sequence>
<evidence type="ECO:0000313" key="2">
    <source>
        <dbReference type="Proteomes" id="UP000078358"/>
    </source>
</evidence>
<evidence type="ECO:0000313" key="1">
    <source>
        <dbReference type="EMBL" id="OAQ15027.1"/>
    </source>
</evidence>
<protein>
    <submittedName>
        <fullName evidence="1">Phage tail protein</fullName>
    </submittedName>
</protein>
<proteinExistence type="predicted"/>
<dbReference type="Proteomes" id="UP000078358">
    <property type="component" value="Unassembled WGS sequence"/>
</dbReference>
<dbReference type="AlphaFoldDB" id="A0A179CZN3"/>
<dbReference type="InterPro" id="IPR009493">
    <property type="entry name" value="P2_GpE"/>
</dbReference>
<comment type="caution">
    <text evidence="1">The sequence shown here is derived from an EMBL/GenBank/DDBJ whole genome shotgun (WGS) entry which is preliminary data.</text>
</comment>